<sequence>EETMRRISLRLVCGLVALLVFGCEGIEWRPAQKGHALMAIYEVRTLTGENDAENRRDLEFPPANTWLDTLTILTFGDGLGGFIGHDVYVRFPIDFTEIPRYAKVVSAYIEFEPEASSSGTVNVLIQLLDSTNCPSLVTDQSGLGTDGASVAWANVPAWVVDTPVQSSDIATEVQRWIDKAATVAAPFIGFRFVENGSDSNAKRLSEPAEGDATKSPLLHVVYTLPELVSEIGTIQQAHKVTGAVVQTQAATGAIKQRVELTVER</sequence>
<name>A0A0F8YGX5_9ZZZZ</name>
<comment type="caution">
    <text evidence="1">The sequence shown here is derived from an EMBL/GenBank/DDBJ whole genome shotgun (WGS) entry which is preliminary data.</text>
</comment>
<feature type="non-terminal residue" evidence="1">
    <location>
        <position position="1"/>
    </location>
</feature>
<proteinExistence type="predicted"/>
<dbReference type="AlphaFoldDB" id="A0A0F8YGX5"/>
<reference evidence="1" key="1">
    <citation type="journal article" date="2015" name="Nature">
        <title>Complex archaea that bridge the gap between prokaryotes and eukaryotes.</title>
        <authorList>
            <person name="Spang A."/>
            <person name="Saw J.H."/>
            <person name="Jorgensen S.L."/>
            <person name="Zaremba-Niedzwiedzka K."/>
            <person name="Martijn J."/>
            <person name="Lind A.E."/>
            <person name="van Eijk R."/>
            <person name="Schleper C."/>
            <person name="Guy L."/>
            <person name="Ettema T.J."/>
        </authorList>
    </citation>
    <scope>NUCLEOTIDE SEQUENCE</scope>
</reference>
<protein>
    <recommendedName>
        <fullName evidence="2">DNRLRE domain-containing protein</fullName>
    </recommendedName>
</protein>
<accession>A0A0F8YGX5</accession>
<evidence type="ECO:0000313" key="1">
    <source>
        <dbReference type="EMBL" id="KKK53414.1"/>
    </source>
</evidence>
<gene>
    <name evidence="1" type="ORF">LCGC14_3095020</name>
</gene>
<dbReference type="EMBL" id="LAZR01066518">
    <property type="protein sequence ID" value="KKK53414.1"/>
    <property type="molecule type" value="Genomic_DNA"/>
</dbReference>
<evidence type="ECO:0008006" key="2">
    <source>
        <dbReference type="Google" id="ProtNLM"/>
    </source>
</evidence>
<organism evidence="1">
    <name type="scientific">marine sediment metagenome</name>
    <dbReference type="NCBI Taxonomy" id="412755"/>
    <lineage>
        <taxon>unclassified sequences</taxon>
        <taxon>metagenomes</taxon>
        <taxon>ecological metagenomes</taxon>
    </lineage>
</organism>